<keyword evidence="2" id="KW-1185">Reference proteome</keyword>
<evidence type="ECO:0000313" key="1">
    <source>
        <dbReference type="EMBL" id="KAJ1887265.1"/>
    </source>
</evidence>
<dbReference type="EMBL" id="JANBPG010002039">
    <property type="protein sequence ID" value="KAJ1887265.1"/>
    <property type="molecule type" value="Genomic_DNA"/>
</dbReference>
<reference evidence="1" key="1">
    <citation type="submission" date="2022-07" db="EMBL/GenBank/DDBJ databases">
        <title>Phylogenomic reconstructions and comparative analyses of Kickxellomycotina fungi.</title>
        <authorList>
            <person name="Reynolds N.K."/>
            <person name="Stajich J.E."/>
            <person name="Barry K."/>
            <person name="Grigoriev I.V."/>
            <person name="Crous P."/>
            <person name="Smith M.E."/>
        </authorList>
    </citation>
    <scope>NUCLEOTIDE SEQUENCE</scope>
    <source>
        <strain evidence="1">Benny 63K</strain>
    </source>
</reference>
<name>A0ACC1I4L0_9FUNG</name>
<evidence type="ECO:0000313" key="2">
    <source>
        <dbReference type="Proteomes" id="UP001150581"/>
    </source>
</evidence>
<protein>
    <submittedName>
        <fullName evidence="1">Uncharacterized protein</fullName>
    </submittedName>
</protein>
<gene>
    <name evidence="1" type="ORF">LPJ66_009208</name>
</gene>
<proteinExistence type="predicted"/>
<accession>A0ACC1I4L0</accession>
<organism evidence="1 2">
    <name type="scientific">Kickxella alabastrina</name>
    <dbReference type="NCBI Taxonomy" id="61397"/>
    <lineage>
        <taxon>Eukaryota</taxon>
        <taxon>Fungi</taxon>
        <taxon>Fungi incertae sedis</taxon>
        <taxon>Zoopagomycota</taxon>
        <taxon>Kickxellomycotina</taxon>
        <taxon>Kickxellomycetes</taxon>
        <taxon>Kickxellales</taxon>
        <taxon>Kickxellaceae</taxon>
        <taxon>Kickxella</taxon>
    </lineage>
</organism>
<dbReference type="Proteomes" id="UP001150581">
    <property type="component" value="Unassembled WGS sequence"/>
</dbReference>
<comment type="caution">
    <text evidence="1">The sequence shown here is derived from an EMBL/GenBank/DDBJ whole genome shotgun (WGS) entry which is preliminary data.</text>
</comment>
<sequence length="281" mass="30324">MLTSSNTTALYGHFSALIVGRRYYSSNAAIGETVGLVREPHNQHDSNAIAVCSHDGGKLGHLPRWLASVLAPCMDRSGCTLFGVVSGMGSAYATPVEVNIFARPDAAALMYDMLGNYWHMWQLEAPAADQENNDVDSIFDDLDDMFVDNSAGSLIRSPDADADSKLFDVVDSDNTSNPVARVLVVSTASGIGDWVSYIKHMDADIKWAIYTRGGAVTAGTIAQFQAVFVQHKDATHLLDQTRSVHWATIAIDQTAIDDEVATIAPEFGALLSLRAPTVLYI</sequence>